<gene>
    <name evidence="1" type="ORF">ANME2D_03008</name>
</gene>
<sequence>MRIKVDLESNALYFRISDDPIEESEEVSKGLIVDYDASGRVVGIEILNVKEKFKMEDLTGFKLEMPASLRAEA</sequence>
<comment type="caution">
    <text evidence="1">The sequence shown here is derived from an EMBL/GenBank/DDBJ whole genome shotgun (WGS) entry which is preliminary data.</text>
</comment>
<dbReference type="EMBL" id="JMIY01000007">
    <property type="protein sequence ID" value="KCZ70979.1"/>
    <property type="molecule type" value="Genomic_DNA"/>
</dbReference>
<evidence type="ECO:0000313" key="1">
    <source>
        <dbReference type="EMBL" id="KCZ70979.1"/>
    </source>
</evidence>
<proteinExistence type="predicted"/>
<dbReference type="PANTHER" id="PTHR37029">
    <property type="entry name" value="SSR1768 PROTEIN"/>
    <property type="match status" value="1"/>
</dbReference>
<dbReference type="Proteomes" id="UP000027153">
    <property type="component" value="Unassembled WGS sequence"/>
</dbReference>
<dbReference type="PANTHER" id="PTHR37029:SF1">
    <property type="entry name" value="SSR1768 PROTEIN"/>
    <property type="match status" value="1"/>
</dbReference>
<name>A0A062V5C4_9EURY</name>
<protein>
    <submittedName>
        <fullName evidence="1">Uncharacterized conserved small protein</fullName>
    </submittedName>
</protein>
<dbReference type="Pfam" id="PF10049">
    <property type="entry name" value="DUF2283"/>
    <property type="match status" value="1"/>
</dbReference>
<reference evidence="1 2" key="1">
    <citation type="journal article" date="2013" name="Nature">
        <title>Anaerobic oxidation of methane coupled to nitrate reduction in a novel archaeal lineage.</title>
        <authorList>
            <person name="Haroon M.F."/>
            <person name="Hu S."/>
            <person name="Shi Y."/>
            <person name="Imelfort M."/>
            <person name="Keller J."/>
            <person name="Hugenholtz P."/>
            <person name="Yuan Z."/>
            <person name="Tyson G.W."/>
        </authorList>
    </citation>
    <scope>NUCLEOTIDE SEQUENCE [LARGE SCALE GENOMIC DNA]</scope>
    <source>
        <strain evidence="1 2">ANME-2d</strain>
    </source>
</reference>
<dbReference type="AlphaFoldDB" id="A0A062V5C4"/>
<organism evidence="1 2">
    <name type="scientific">Candidatus Methanoperedens nitratireducens</name>
    <dbReference type="NCBI Taxonomy" id="1392998"/>
    <lineage>
        <taxon>Archaea</taxon>
        <taxon>Methanobacteriati</taxon>
        <taxon>Methanobacteriota</taxon>
        <taxon>Stenosarchaea group</taxon>
        <taxon>Methanomicrobia</taxon>
        <taxon>Methanosarcinales</taxon>
        <taxon>ANME-2 cluster</taxon>
        <taxon>Candidatus Methanoperedentaceae</taxon>
        <taxon>Candidatus Methanoperedens</taxon>
    </lineage>
</organism>
<evidence type="ECO:0000313" key="2">
    <source>
        <dbReference type="Proteomes" id="UP000027153"/>
    </source>
</evidence>
<dbReference type="RefSeq" id="WP_048093051.1">
    <property type="nucleotide sequence ID" value="NZ_JMIY01000007.1"/>
</dbReference>
<accession>A0A062V5C4</accession>
<keyword evidence="2" id="KW-1185">Reference proteome</keyword>
<dbReference type="InterPro" id="IPR019270">
    <property type="entry name" value="DUF2283"/>
</dbReference>
<dbReference type="OrthoDB" id="371681at2157"/>